<dbReference type="PANTHER" id="PTHR23077">
    <property type="entry name" value="AAA-FAMILY ATPASE"/>
    <property type="match status" value="1"/>
</dbReference>
<keyword evidence="6" id="KW-0472">Membrane</keyword>
<dbReference type="Gene3D" id="1.10.8.60">
    <property type="match status" value="2"/>
</dbReference>
<dbReference type="GO" id="GO:0005829">
    <property type="term" value="C:cytosol"/>
    <property type="evidence" value="ECO:0007669"/>
    <property type="project" value="TreeGrafter"/>
</dbReference>
<keyword evidence="3" id="KW-0547">Nucleotide-binding</keyword>
<dbReference type="InterPro" id="IPR003960">
    <property type="entry name" value="ATPase_AAA_CS"/>
</dbReference>
<organism evidence="13 14">
    <name type="scientific">Maudiozyma saulgeensis</name>
    <dbReference type="NCBI Taxonomy" id="1789683"/>
    <lineage>
        <taxon>Eukaryota</taxon>
        <taxon>Fungi</taxon>
        <taxon>Dikarya</taxon>
        <taxon>Ascomycota</taxon>
        <taxon>Saccharomycotina</taxon>
        <taxon>Saccharomycetes</taxon>
        <taxon>Saccharomycetales</taxon>
        <taxon>Saccharomycetaceae</taxon>
        <taxon>Maudiozyma</taxon>
    </lineage>
</organism>
<comment type="similarity">
    <text evidence="1">Belongs to the AAA ATPase family.</text>
</comment>
<keyword evidence="4" id="KW-0378">Hydrolase</keyword>
<dbReference type="Pfam" id="PF23315">
    <property type="entry name" value="PEX6_4th"/>
    <property type="match status" value="1"/>
</dbReference>
<evidence type="ECO:0000256" key="3">
    <source>
        <dbReference type="ARBA" id="ARBA00022741"/>
    </source>
</evidence>
<evidence type="ECO:0000256" key="11">
    <source>
        <dbReference type="ARBA" id="ARBA00048778"/>
    </source>
</evidence>
<proteinExistence type="inferred from homology"/>
<evidence type="ECO:0000256" key="4">
    <source>
        <dbReference type="ARBA" id="ARBA00022801"/>
    </source>
</evidence>
<reference evidence="13 14" key="1">
    <citation type="submission" date="2017-04" db="EMBL/GenBank/DDBJ databases">
        <authorList>
            <person name="Afonso C.L."/>
            <person name="Miller P.J."/>
            <person name="Scott M.A."/>
            <person name="Spackman E."/>
            <person name="Goraichik I."/>
            <person name="Dimitrov K.M."/>
            <person name="Suarez D.L."/>
            <person name="Swayne D.E."/>
        </authorList>
    </citation>
    <scope>NUCLEOTIDE SEQUENCE [LARGE SCALE GENOMIC DNA]</scope>
</reference>
<dbReference type="GO" id="GO:0016558">
    <property type="term" value="P:protein import into peroxisome matrix"/>
    <property type="evidence" value="ECO:0007669"/>
    <property type="project" value="TreeGrafter"/>
</dbReference>
<name>A0A1X7R1E1_9SACH</name>
<dbReference type="SUPFAM" id="SSF52540">
    <property type="entry name" value="P-loop containing nucleoside triphosphate hydrolases"/>
    <property type="match status" value="2"/>
</dbReference>
<keyword evidence="14" id="KW-1185">Reference proteome</keyword>
<dbReference type="GO" id="GO:0005524">
    <property type="term" value="F:ATP binding"/>
    <property type="evidence" value="ECO:0007669"/>
    <property type="project" value="UniProtKB-KW"/>
</dbReference>
<evidence type="ECO:0000313" key="14">
    <source>
        <dbReference type="Proteomes" id="UP000196158"/>
    </source>
</evidence>
<evidence type="ECO:0000313" key="13">
    <source>
        <dbReference type="EMBL" id="SMN19487.1"/>
    </source>
</evidence>
<accession>A0A1X7R1E1</accession>
<dbReference type="Proteomes" id="UP000196158">
    <property type="component" value="Unassembled WGS sequence"/>
</dbReference>
<dbReference type="FunFam" id="1.10.8.60:FF:000039">
    <property type="entry name" value="peroxisome biogenesis factor 6"/>
    <property type="match status" value="1"/>
</dbReference>
<evidence type="ECO:0000256" key="10">
    <source>
        <dbReference type="ARBA" id="ARBA00045342"/>
    </source>
</evidence>
<dbReference type="InterPro" id="IPR003959">
    <property type="entry name" value="ATPase_AAA_core"/>
</dbReference>
<evidence type="ECO:0000259" key="12">
    <source>
        <dbReference type="SMART" id="SM00382"/>
    </source>
</evidence>
<dbReference type="InterPro" id="IPR003593">
    <property type="entry name" value="AAA+_ATPase"/>
</dbReference>
<gene>
    <name evidence="13" type="ORF">KASA_0O00198G</name>
</gene>
<dbReference type="Pfam" id="PF17862">
    <property type="entry name" value="AAA_lid_3"/>
    <property type="match status" value="1"/>
</dbReference>
<dbReference type="Pfam" id="PF00004">
    <property type="entry name" value="AAA"/>
    <property type="match status" value="2"/>
</dbReference>
<sequence length="1035" mass="116940">MKVKLEFDPYGSPGQIKVSEDLYPTSIPSFSTFAQITLPCYSKELQKTFIYWYSVDKSLPYETVKIPIDHYEIKPYDPTFDFCEFTPLENDFDEYVSPLDIIGITLDPILYDKISQLPSNNDKVSFLATKFDIRDKQSIIYKNQWLHQKLCSVTYCKPHPYGIIDFSRTKIILTKEKEYNNGNKEDSHIDCSNIQIACLPYHLPLELITPNVYVKNHDDTLFAYANHDVFTKLKISSGSLVQISIYGKSTHLRLFVLFQPNNFINNTIYLHPRVKSLYPSHENVHIQKCIIEETLPIASKVIVSRVGGWIQTQKIYQDIILQSLKAFFSNKDRIFKINDLIPITFDKSLSSLTSEQTITEWGDWNVSEVKDGSDTLVWFKITYAELKLSDGDDIGSSSKIFEGDFIIDPVNTKVSTSNIVRESSEVTLNEDYDAYYQLPSSFNYHPGIFPYYNDFSNIIRSSVACLKRGIAAETQILLHSTSSNVGKSTLVKRIATKFQINLIDFDCISFSYSQGSLDSITKIIGFLKAKLEAVLPYVDSTIVYMSHFDVLFPPIDPNQDQNTTKIARTLELGLLNSIGSVMKKYRNVIFVASVNEIDNLPSTARAFFKFEVGVPVPTEEQRLSIFEWYLSSKQLNQSYSPVVKKQKFVLGSDVDMQHLAVHSAGLTPIDICSIVSNAREDSIEKVCESKQNLSIELDMATLDKAISNARDEYSVSIGAPKIPNITWDDIGGVDQIKSEIMDTIDMPLKHPELFASGLKKRSGLLFYGPPGTGKTLMAKAIATNFSLNFFSVKGPELLNMYIGESEANVRRIFQKAREAKPCVIFFDEIDSVAPKRGNQGDSGGVMDRIVSQLLAELDGMSSGSSDGSVSEGIFVIGATNRPDLLDEALLRPGRFDKLLYLGIPDTNEKQLNILKALTRKFEFHEDVDLLQVAENCTFNYTGADFYALCSDAMLKAMTRIAHTVDKKLTEYNQQKNASQEKSVSLNYWFDQVATEEDTSVTVRMEDFVNAQKELTVSVSQDELNHYLKVKRDFEG</sequence>
<dbReference type="OrthoDB" id="5553750at2759"/>
<evidence type="ECO:0000256" key="8">
    <source>
        <dbReference type="ARBA" id="ARBA00034811"/>
    </source>
</evidence>
<evidence type="ECO:0000256" key="9">
    <source>
        <dbReference type="ARBA" id="ARBA00034920"/>
    </source>
</evidence>
<dbReference type="InterPro" id="IPR041569">
    <property type="entry name" value="AAA_lid_3"/>
</dbReference>
<dbReference type="STRING" id="1789683.A0A1X7R1E1"/>
<dbReference type="InterPro" id="IPR027417">
    <property type="entry name" value="P-loop_NTPase"/>
</dbReference>
<comment type="function">
    <text evidence="10">Component of the PEX1-PEX6 AAA ATPase complex, a protein dislocase complex that mediates the ATP-dependent extraction of the PEX5 receptor from peroxisomal membranes, an essential step for PEX5 recycling. Specifically recognizes PEX5 monoubiquitinated at 'Cys-6', and pulls it out of the peroxisome lumen through the PEX2-PEX10-PEX12 retrotranslocation channel. Extraction by the PEX1-PEX6 AAA ATPase complex is accompanied by unfolding of the TPR repeats and release of bound cargo from PEX5.</text>
</comment>
<dbReference type="PROSITE" id="PS00674">
    <property type="entry name" value="AAA"/>
    <property type="match status" value="1"/>
</dbReference>
<dbReference type="GO" id="GO:0005778">
    <property type="term" value="C:peroxisomal membrane"/>
    <property type="evidence" value="ECO:0007669"/>
    <property type="project" value="TreeGrafter"/>
</dbReference>
<feature type="domain" description="AAA+ ATPase" evidence="12">
    <location>
        <begin position="760"/>
        <end position="905"/>
    </location>
</feature>
<dbReference type="AlphaFoldDB" id="A0A1X7R1E1"/>
<dbReference type="EMBL" id="FXLY01000004">
    <property type="protein sequence ID" value="SMN19487.1"/>
    <property type="molecule type" value="Genomic_DNA"/>
</dbReference>
<dbReference type="CDD" id="cd19527">
    <property type="entry name" value="RecA-like_PEX6_r2"/>
    <property type="match status" value="1"/>
</dbReference>
<evidence type="ECO:0000256" key="7">
    <source>
        <dbReference type="ARBA" id="ARBA00029433"/>
    </source>
</evidence>
<dbReference type="GO" id="GO:0012505">
    <property type="term" value="C:endomembrane system"/>
    <property type="evidence" value="ECO:0007669"/>
    <property type="project" value="UniProtKB-SubCell"/>
</dbReference>
<dbReference type="InterPro" id="IPR050168">
    <property type="entry name" value="AAA_ATPase_domain"/>
</dbReference>
<evidence type="ECO:0000256" key="1">
    <source>
        <dbReference type="ARBA" id="ARBA00006914"/>
    </source>
</evidence>
<protein>
    <recommendedName>
        <fullName evidence="8">Peroxisomal ATPase PEX6</fullName>
    </recommendedName>
    <alternativeName>
        <fullName evidence="9">Peroxin-6</fullName>
    </alternativeName>
</protein>
<dbReference type="SMART" id="SM00382">
    <property type="entry name" value="AAA"/>
    <property type="match status" value="1"/>
</dbReference>
<dbReference type="InterPro" id="IPR056995">
    <property type="entry name" value="PEX6_4th_dom"/>
</dbReference>
<dbReference type="Gene3D" id="3.40.50.300">
    <property type="entry name" value="P-loop containing nucleotide triphosphate hydrolases"/>
    <property type="match status" value="2"/>
</dbReference>
<comment type="subcellular location">
    <subcellularLocation>
        <location evidence="7">Endomembrane system</location>
        <topology evidence="7">Peripheral membrane protein</topology>
        <orientation evidence="7">Cytoplasmic side</orientation>
    </subcellularLocation>
</comment>
<evidence type="ECO:0000256" key="6">
    <source>
        <dbReference type="ARBA" id="ARBA00023136"/>
    </source>
</evidence>
<dbReference type="InterPro" id="IPR047533">
    <property type="entry name" value="RecA-like_PEX6_r2"/>
</dbReference>
<dbReference type="FunFam" id="3.40.50.300:FF:000109">
    <property type="entry name" value="Peroxisomal biogenesis factor 6"/>
    <property type="match status" value="1"/>
</dbReference>
<evidence type="ECO:0000256" key="2">
    <source>
        <dbReference type="ARBA" id="ARBA00022593"/>
    </source>
</evidence>
<evidence type="ECO:0000256" key="5">
    <source>
        <dbReference type="ARBA" id="ARBA00022840"/>
    </source>
</evidence>
<dbReference type="GO" id="GO:0016887">
    <property type="term" value="F:ATP hydrolysis activity"/>
    <property type="evidence" value="ECO:0007669"/>
    <property type="project" value="InterPro"/>
</dbReference>
<keyword evidence="5" id="KW-0067">ATP-binding</keyword>
<dbReference type="PANTHER" id="PTHR23077:SF9">
    <property type="entry name" value="PEROXISOMAL ATPASE PEX6"/>
    <property type="match status" value="1"/>
</dbReference>
<dbReference type="Pfam" id="PF23111">
    <property type="entry name" value="N1_PEX6"/>
    <property type="match status" value="1"/>
</dbReference>
<comment type="catalytic activity">
    <reaction evidence="11">
        <text>ATP + H2O = ADP + phosphate + H(+)</text>
        <dbReference type="Rhea" id="RHEA:13065"/>
        <dbReference type="ChEBI" id="CHEBI:15377"/>
        <dbReference type="ChEBI" id="CHEBI:15378"/>
        <dbReference type="ChEBI" id="CHEBI:30616"/>
        <dbReference type="ChEBI" id="CHEBI:43474"/>
        <dbReference type="ChEBI" id="CHEBI:456216"/>
    </reaction>
    <physiologicalReaction direction="left-to-right" evidence="11">
        <dbReference type="Rhea" id="RHEA:13066"/>
    </physiologicalReaction>
</comment>
<keyword evidence="2" id="KW-0962">Peroxisome biogenesis</keyword>